<evidence type="ECO:0000256" key="11">
    <source>
        <dbReference type="ARBA" id="ARBA00023053"/>
    </source>
</evidence>
<evidence type="ECO:0000256" key="17">
    <source>
        <dbReference type="RuleBase" id="RU004278"/>
    </source>
</evidence>
<dbReference type="HAMAP" id="MF_00404">
    <property type="entry name" value="OadG"/>
    <property type="match status" value="1"/>
</dbReference>
<evidence type="ECO:0000256" key="1">
    <source>
        <dbReference type="ARBA" id="ARBA00001959"/>
    </source>
</evidence>
<evidence type="ECO:0000256" key="4">
    <source>
        <dbReference type="ARBA" id="ARBA00005844"/>
    </source>
</evidence>
<keyword evidence="19" id="KW-1185">Reference proteome</keyword>
<proteinExistence type="inferred from homology"/>
<evidence type="ECO:0000256" key="3">
    <source>
        <dbReference type="ARBA" id="ARBA00004162"/>
    </source>
</evidence>
<keyword evidence="7 16" id="KW-1003">Cell membrane</keyword>
<comment type="function">
    <text evidence="2 16 17">Catalyzes the decarboxylation of oxaloacetate coupled to Na(+) translocation.</text>
</comment>
<keyword evidence="8 16" id="KW-0812">Transmembrane</keyword>
<evidence type="ECO:0000256" key="13">
    <source>
        <dbReference type="ARBA" id="ARBA00023136"/>
    </source>
</evidence>
<evidence type="ECO:0000256" key="12">
    <source>
        <dbReference type="ARBA" id="ARBA00023065"/>
    </source>
</evidence>
<keyword evidence="13 16" id="KW-0472">Membrane</keyword>
<dbReference type="Proteomes" id="UP001163726">
    <property type="component" value="Chromosome"/>
</dbReference>
<evidence type="ECO:0000313" key="18">
    <source>
        <dbReference type="EMBL" id="WAJ69397.1"/>
    </source>
</evidence>
<protein>
    <recommendedName>
        <fullName evidence="16">Probable oxaloacetate decarboxylase gamma chain</fullName>
        <ecNumber evidence="16">7.2.4.2</ecNumber>
    </recommendedName>
</protein>
<evidence type="ECO:0000256" key="6">
    <source>
        <dbReference type="ARBA" id="ARBA00022448"/>
    </source>
</evidence>
<dbReference type="NCBIfam" id="TIGR01195">
    <property type="entry name" value="oadG_fam"/>
    <property type="match status" value="1"/>
</dbReference>
<evidence type="ECO:0000256" key="9">
    <source>
        <dbReference type="ARBA" id="ARBA00022967"/>
    </source>
</evidence>
<comment type="similarity">
    <text evidence="4 16 17">Belongs to the OadG family.</text>
</comment>
<evidence type="ECO:0000256" key="7">
    <source>
        <dbReference type="ARBA" id="ARBA00022475"/>
    </source>
</evidence>
<dbReference type="RefSeq" id="WP_268073615.1">
    <property type="nucleotide sequence ID" value="NZ_CP109965.1"/>
</dbReference>
<keyword evidence="11 16" id="KW-0915">Sodium</keyword>
<dbReference type="EMBL" id="CP109965">
    <property type="protein sequence ID" value="WAJ69397.1"/>
    <property type="molecule type" value="Genomic_DNA"/>
</dbReference>
<dbReference type="Pfam" id="PF04277">
    <property type="entry name" value="OAD_gamma"/>
    <property type="match status" value="1"/>
</dbReference>
<accession>A0ABY7AIF7</accession>
<comment type="subcellular location">
    <subcellularLocation>
        <location evidence="3 16 17">Cell membrane</location>
        <topology evidence="3 16 17">Single-pass membrane protein</topology>
    </subcellularLocation>
</comment>
<keyword evidence="6 16" id="KW-0813">Transport</keyword>
<evidence type="ECO:0000313" key="19">
    <source>
        <dbReference type="Proteomes" id="UP001163726"/>
    </source>
</evidence>
<feature type="transmembrane region" description="Helical" evidence="16 17">
    <location>
        <begin position="12"/>
        <end position="33"/>
    </location>
</feature>
<evidence type="ECO:0000256" key="2">
    <source>
        <dbReference type="ARBA" id="ARBA00003002"/>
    </source>
</evidence>
<keyword evidence="12 16" id="KW-0406">Ion transport</keyword>
<reference evidence="18" key="1">
    <citation type="submission" date="2022-10" db="EMBL/GenBank/DDBJ databases">
        <title>Catenovulum adriacola sp. nov. isolated in the Harbour of Susak.</title>
        <authorList>
            <person name="Schoch T."/>
            <person name="Reich S.J."/>
            <person name="Stoeferle S."/>
            <person name="Flaiz M."/>
            <person name="Kazda M."/>
            <person name="Riedel C.U."/>
            <person name="Duerre P."/>
        </authorList>
    </citation>
    <scope>NUCLEOTIDE SEQUENCE</scope>
    <source>
        <strain evidence="18">TS8</strain>
    </source>
</reference>
<keyword evidence="14 16" id="KW-0739">Sodium transport</keyword>
<evidence type="ECO:0000256" key="15">
    <source>
        <dbReference type="ARBA" id="ARBA00048176"/>
    </source>
</evidence>
<comment type="subunit">
    <text evidence="5 16">Heterotrimer of an alpha, a beta and a gamma subunit.</text>
</comment>
<evidence type="ECO:0000256" key="16">
    <source>
        <dbReference type="HAMAP-Rule" id="MF_00404"/>
    </source>
</evidence>
<keyword evidence="9 16" id="KW-1278">Translocase</keyword>
<name>A0ABY7AIF7_9ALTE</name>
<evidence type="ECO:0000256" key="8">
    <source>
        <dbReference type="ARBA" id="ARBA00022692"/>
    </source>
</evidence>
<keyword evidence="10 16" id="KW-1133">Transmembrane helix</keyword>
<evidence type="ECO:0000256" key="5">
    <source>
        <dbReference type="ARBA" id="ARBA00011869"/>
    </source>
</evidence>
<comment type="catalytic activity">
    <reaction evidence="15 16 17">
        <text>oxaloacetate + 2 Na(+)(in) + H(+) = pyruvate + 2 Na(+)(out) + CO2</text>
        <dbReference type="Rhea" id="RHEA:57724"/>
        <dbReference type="ChEBI" id="CHEBI:15361"/>
        <dbReference type="ChEBI" id="CHEBI:15378"/>
        <dbReference type="ChEBI" id="CHEBI:16452"/>
        <dbReference type="ChEBI" id="CHEBI:16526"/>
        <dbReference type="ChEBI" id="CHEBI:29101"/>
        <dbReference type="EC" id="7.2.4.2"/>
    </reaction>
</comment>
<dbReference type="InterPro" id="IPR023424">
    <property type="entry name" value="OadG"/>
</dbReference>
<dbReference type="EC" id="7.2.4.2" evidence="16"/>
<organism evidence="18 19">
    <name type="scientific">Catenovulum adriaticum</name>
    <dbReference type="NCBI Taxonomy" id="2984846"/>
    <lineage>
        <taxon>Bacteria</taxon>
        <taxon>Pseudomonadati</taxon>
        <taxon>Pseudomonadota</taxon>
        <taxon>Gammaproteobacteria</taxon>
        <taxon>Alteromonadales</taxon>
        <taxon>Alteromonadaceae</taxon>
        <taxon>Catenovulum</taxon>
    </lineage>
</organism>
<evidence type="ECO:0000256" key="14">
    <source>
        <dbReference type="ARBA" id="ARBA00023201"/>
    </source>
</evidence>
<evidence type="ECO:0000256" key="10">
    <source>
        <dbReference type="ARBA" id="ARBA00022989"/>
    </source>
</evidence>
<sequence length="85" mass="9070">MENNLGALLLEAGNLLLIGMVVVFSFLGILIFLMKLMSSLVGGDAPVTAQVNPGQRARKPASAPQDHKVKAAISAAIHQYRQDNK</sequence>
<dbReference type="InterPro" id="IPR005899">
    <property type="entry name" value="Na_pump_deCOase"/>
</dbReference>
<gene>
    <name evidence="16" type="primary">oadG</name>
    <name evidence="18" type="ORF">OLW01_09400</name>
</gene>
<comment type="cofactor">
    <cofactor evidence="1 16 17">
        <name>Na(+)</name>
        <dbReference type="ChEBI" id="CHEBI:29101"/>
    </cofactor>
</comment>